<dbReference type="SMART" id="SM00762">
    <property type="entry name" value="Cog4"/>
    <property type="match status" value="1"/>
</dbReference>
<keyword evidence="5" id="KW-0653">Protein transport</keyword>
<dbReference type="InterPro" id="IPR048680">
    <property type="entry name" value="COG4_N"/>
</dbReference>
<evidence type="ECO:0000259" key="9">
    <source>
        <dbReference type="SMART" id="SM00762"/>
    </source>
</evidence>
<organism evidence="10 11">
    <name type="scientific">Gomphillus americanus</name>
    <dbReference type="NCBI Taxonomy" id="1940652"/>
    <lineage>
        <taxon>Eukaryota</taxon>
        <taxon>Fungi</taxon>
        <taxon>Dikarya</taxon>
        <taxon>Ascomycota</taxon>
        <taxon>Pezizomycotina</taxon>
        <taxon>Lecanoromycetes</taxon>
        <taxon>OSLEUM clade</taxon>
        <taxon>Ostropomycetidae</taxon>
        <taxon>Ostropales</taxon>
        <taxon>Graphidaceae</taxon>
        <taxon>Gomphilloideae</taxon>
        <taxon>Gomphillus</taxon>
    </lineage>
</organism>
<evidence type="ECO:0000256" key="3">
    <source>
        <dbReference type="ARBA" id="ARBA00020975"/>
    </source>
</evidence>
<comment type="subcellular location">
    <subcellularLocation>
        <location evidence="1">Golgi apparatus membrane</location>
        <topology evidence="1">Peripheral membrane protein</topology>
    </subcellularLocation>
</comment>
<comment type="similarity">
    <text evidence="2">Belongs to the COG4 family.</text>
</comment>
<evidence type="ECO:0000256" key="6">
    <source>
        <dbReference type="ARBA" id="ARBA00023034"/>
    </source>
</evidence>
<evidence type="ECO:0000256" key="2">
    <source>
        <dbReference type="ARBA" id="ARBA00009215"/>
    </source>
</evidence>
<dbReference type="GO" id="GO:0000139">
    <property type="term" value="C:Golgi membrane"/>
    <property type="evidence" value="ECO:0007669"/>
    <property type="project" value="UniProtKB-SubCell"/>
</dbReference>
<evidence type="ECO:0000313" key="10">
    <source>
        <dbReference type="EMBL" id="CAF9909387.1"/>
    </source>
</evidence>
<keyword evidence="4" id="KW-0813">Transport</keyword>
<dbReference type="PANTHER" id="PTHR24016:SF0">
    <property type="entry name" value="CONSERVED OLIGOMERIC GOLGI COMPLEX SUBUNIT 4"/>
    <property type="match status" value="1"/>
</dbReference>
<dbReference type="PANTHER" id="PTHR24016">
    <property type="entry name" value="CONSERVED OLIGOMERIC GOLGI COMPLEX SUBUNIT 4"/>
    <property type="match status" value="1"/>
</dbReference>
<dbReference type="AlphaFoldDB" id="A0A8H3ENU8"/>
<dbReference type="OrthoDB" id="47059at2759"/>
<evidence type="ECO:0000256" key="1">
    <source>
        <dbReference type="ARBA" id="ARBA00004395"/>
    </source>
</evidence>
<dbReference type="Pfam" id="PF08318">
    <property type="entry name" value="COG4_m"/>
    <property type="match status" value="1"/>
</dbReference>
<evidence type="ECO:0000256" key="8">
    <source>
        <dbReference type="ARBA" id="ARBA00031340"/>
    </source>
</evidence>
<feature type="domain" description="COG4 transport protein middle alpha-helical bundle" evidence="9">
    <location>
        <begin position="184"/>
        <end position="528"/>
    </location>
</feature>
<evidence type="ECO:0000256" key="5">
    <source>
        <dbReference type="ARBA" id="ARBA00022927"/>
    </source>
</evidence>
<evidence type="ECO:0000313" key="11">
    <source>
        <dbReference type="Proteomes" id="UP000664169"/>
    </source>
</evidence>
<evidence type="ECO:0000256" key="7">
    <source>
        <dbReference type="ARBA" id="ARBA00023136"/>
    </source>
</evidence>
<keyword evidence="11" id="KW-1185">Reference proteome</keyword>
<dbReference type="Pfam" id="PF20662">
    <property type="entry name" value="COG4_C"/>
    <property type="match status" value="1"/>
</dbReference>
<dbReference type="InterPro" id="IPR048682">
    <property type="entry name" value="COG4"/>
</dbReference>
<dbReference type="InterPro" id="IPR013167">
    <property type="entry name" value="COG4_M"/>
</dbReference>
<protein>
    <recommendedName>
        <fullName evidence="3">Conserved oligomeric Golgi complex subunit 4</fullName>
    </recommendedName>
    <alternativeName>
        <fullName evidence="8">Component of oligomeric Golgi complex 4</fullName>
    </alternativeName>
</protein>
<keyword evidence="6" id="KW-0333">Golgi apparatus</keyword>
<name>A0A8H3ENU8_9LECA</name>
<sequence>MRTNGIVSVTERSNADMGADMLSMGQVTTVAEIQSTLAKLKEQEFSITKRLNDLIASQKDLNRELGKLDIVRAQLGSQAVATRSIHNSMLGDAAATAQKISSAVQVLDLEQSRVKATLEVVEQVSELKACVHGVVGSMGAPQDWETAAGYLSRAARIPEEIIKGSFAEETVPSIEIPDPPSVTLNNAAESLCGLFLREFDKATKEDNGPKITRFFKLFPLIGRSDIGLNAYGRYVCQGVASHARENLNPGTRGLQGKEGFFYANALSKLFEYIAQIVDRHGGLVERHYGKGRMIKVVERLQDEADVQGGIIVDAWSEERGVDRKLTDIKSYAFTFLVQSFLPAAQTSRNPISRTGSPAVFEREVTQTDDNGVDMKEVNALLDESGMMLGRWSLYCRFVSTKCTNSSETQGSRPQAFPELLTNSLLFRKVNDKLVSSFNQMTTFYFRRSVEKAFQLDEQPQDLSLNMSKSLLGNGPYITSAVDDVMYIVNQVLQRTLTTSQRSVIASVVPTISRILSADFIGMIQRKMRDESYPKGAVQGGLPPEHIIVAFLVLLNNLDVSADYIKRIISSRLDTSLDAISQPDPSEIPTTPSTTTITLPISITLQSAFPFGHDAEFISHSLYSLHTTFYTKAAELLADGIFVVFRNVMKPRLRPVLLDTFRDIDYTLSHDEIEELNRLAEDHDDSMNTGTGPLVDNTGRALSVEDAVPVRFQSGWDALHKPLRRILTDANWERVLGTTATYLAEILEKRIWGYYGKIDGLGASRLERDIDRIVGIIVRGGGKYALREEFARCTQICLVMTMEEEEWDELKEDDKALNVEWKIDTEEKLRARSMARY</sequence>
<keyword evidence="7" id="KW-0472">Membrane</keyword>
<dbReference type="Gene3D" id="1.20.58.1970">
    <property type="match status" value="1"/>
</dbReference>
<dbReference type="InterPro" id="IPR048684">
    <property type="entry name" value="COG4_C"/>
</dbReference>
<reference evidence="10" key="1">
    <citation type="submission" date="2021-03" db="EMBL/GenBank/DDBJ databases">
        <authorList>
            <person name="Tagirdzhanova G."/>
        </authorList>
    </citation>
    <scope>NUCLEOTIDE SEQUENCE</scope>
</reference>
<dbReference type="EMBL" id="CAJPDQ010000005">
    <property type="protein sequence ID" value="CAF9909387.1"/>
    <property type="molecule type" value="Genomic_DNA"/>
</dbReference>
<dbReference type="Proteomes" id="UP000664169">
    <property type="component" value="Unassembled WGS sequence"/>
</dbReference>
<accession>A0A8H3ENU8</accession>
<dbReference type="Pfam" id="PF20663">
    <property type="entry name" value="COG4_N"/>
    <property type="match status" value="1"/>
</dbReference>
<dbReference type="GO" id="GO:0015031">
    <property type="term" value="P:protein transport"/>
    <property type="evidence" value="ECO:0007669"/>
    <property type="project" value="UniProtKB-KW"/>
</dbReference>
<evidence type="ECO:0000256" key="4">
    <source>
        <dbReference type="ARBA" id="ARBA00022448"/>
    </source>
</evidence>
<proteinExistence type="inferred from homology"/>
<comment type="caution">
    <text evidence="10">The sequence shown here is derived from an EMBL/GenBank/DDBJ whole genome shotgun (WGS) entry which is preliminary data.</text>
</comment>
<gene>
    <name evidence="10" type="ORF">GOMPHAMPRED_006736</name>
</gene>